<dbReference type="PANTHER" id="PTHR33490:SF12">
    <property type="entry name" value="BLL5557 PROTEIN"/>
    <property type="match status" value="1"/>
</dbReference>
<dbReference type="Pfam" id="PF21295">
    <property type="entry name" value="Bact_transglu_N_2"/>
    <property type="match status" value="1"/>
</dbReference>
<dbReference type="EMBL" id="NIOF01000012">
    <property type="protein sequence ID" value="OWQ85660.1"/>
    <property type="molecule type" value="Genomic_DNA"/>
</dbReference>
<dbReference type="Gene3D" id="3.10.620.30">
    <property type="match status" value="1"/>
</dbReference>
<dbReference type="RefSeq" id="WP_088386963.1">
    <property type="nucleotide sequence ID" value="NZ_NIOF01000012.1"/>
</dbReference>
<evidence type="ECO:0000256" key="1">
    <source>
        <dbReference type="SAM" id="MobiDB-lite"/>
    </source>
</evidence>
<organism evidence="3 4">
    <name type="scientific">Roseateles aquatilis</name>
    <dbReference type="NCBI Taxonomy" id="431061"/>
    <lineage>
        <taxon>Bacteria</taxon>
        <taxon>Pseudomonadati</taxon>
        <taxon>Pseudomonadota</taxon>
        <taxon>Betaproteobacteria</taxon>
        <taxon>Burkholderiales</taxon>
        <taxon>Sphaerotilaceae</taxon>
        <taxon>Roseateles</taxon>
    </lineage>
</organism>
<dbReference type="SUPFAM" id="SSF54001">
    <property type="entry name" value="Cysteine proteinases"/>
    <property type="match status" value="1"/>
</dbReference>
<accession>A0A246IZ73</accession>
<protein>
    <recommendedName>
        <fullName evidence="2">Transglutaminase-like domain-containing protein</fullName>
    </recommendedName>
</protein>
<dbReference type="SMART" id="SM00460">
    <property type="entry name" value="TGc"/>
    <property type="match status" value="1"/>
</dbReference>
<comment type="caution">
    <text evidence="3">The sequence shown here is derived from an EMBL/GenBank/DDBJ whole genome shotgun (WGS) entry which is preliminary data.</text>
</comment>
<dbReference type="OrthoDB" id="5438043at2"/>
<dbReference type="Proteomes" id="UP000197468">
    <property type="component" value="Unassembled WGS sequence"/>
</dbReference>
<dbReference type="InterPro" id="IPR002931">
    <property type="entry name" value="Transglutaminase-like"/>
</dbReference>
<name>A0A246IZ73_9BURK</name>
<dbReference type="PANTHER" id="PTHR33490">
    <property type="entry name" value="BLR5614 PROTEIN-RELATED"/>
    <property type="match status" value="1"/>
</dbReference>
<dbReference type="Gene3D" id="2.60.40.2250">
    <property type="match status" value="1"/>
</dbReference>
<feature type="domain" description="Transglutaminase-like" evidence="2">
    <location>
        <begin position="162"/>
        <end position="225"/>
    </location>
</feature>
<feature type="region of interest" description="Disordered" evidence="1">
    <location>
        <begin position="349"/>
        <end position="379"/>
    </location>
</feature>
<dbReference type="InterPro" id="IPR038765">
    <property type="entry name" value="Papain-like_cys_pep_sf"/>
</dbReference>
<keyword evidence="4" id="KW-1185">Reference proteome</keyword>
<evidence type="ECO:0000259" key="2">
    <source>
        <dbReference type="SMART" id="SM00460"/>
    </source>
</evidence>
<evidence type="ECO:0000313" key="3">
    <source>
        <dbReference type="EMBL" id="OWQ85660.1"/>
    </source>
</evidence>
<dbReference type="InterPro" id="IPR048930">
    <property type="entry name" value="Bact_transglu_N_2"/>
</dbReference>
<sequence length="379" mass="40021">MIRLDLHVELDYQIEAPHGDFLFNIQPARTAAQTVSDERLSFVPAVPWRSETVPGTTNRLIRVQAPPGTLHLTYSATVTIRHFSADPATVRETPLHELPIDVLPYLMPSRYCESDRLGNLASAEFGALPLGHERVRAVMAWVRRNLTYAANSSTSRTTAVETLTERSGVCRDFAHVMIALCRALSLPARFVTGTDYGADPSKAADFHAYVEVYLDGRWYLFDPSATGIPQGFLRIGTGRDAADVPFAMMFGQVVSHYAPLVRAVAVAGPGLELPTLSDLALSTDAGSDAAVPGIAWAATTTDATGVMNAASAASATNAMSTPNGLRAMNAGGPEIAWSASSPSLAVTTAGASSAADAGTPGVDPYRAVDASRTPSAFSA</sequence>
<evidence type="ECO:0000313" key="4">
    <source>
        <dbReference type="Proteomes" id="UP000197468"/>
    </source>
</evidence>
<dbReference type="Pfam" id="PF01841">
    <property type="entry name" value="Transglut_core"/>
    <property type="match status" value="1"/>
</dbReference>
<dbReference type="AlphaFoldDB" id="A0A246IZ73"/>
<reference evidence="3 4" key="1">
    <citation type="journal article" date="2008" name="Int. J. Syst. Evol. Microbiol.">
        <title>Description of Roseateles aquatilis sp. nov. and Roseateles terrae sp. nov., in the class Betaproteobacteria, and emended description of the genus Roseateles.</title>
        <authorList>
            <person name="Gomila M."/>
            <person name="Bowien B."/>
            <person name="Falsen E."/>
            <person name="Moore E.R."/>
            <person name="Lalucat J."/>
        </authorList>
    </citation>
    <scope>NUCLEOTIDE SEQUENCE [LARGE SCALE GENOMIC DNA]</scope>
    <source>
        <strain evidence="3 4">CCUG 48205</strain>
    </source>
</reference>
<proteinExistence type="predicted"/>
<gene>
    <name evidence="3" type="ORF">CDN99_21500</name>
</gene>
<feature type="compositionally biased region" description="Low complexity" evidence="1">
    <location>
        <begin position="349"/>
        <end position="361"/>
    </location>
</feature>